<evidence type="ECO:0000256" key="1">
    <source>
        <dbReference type="SAM" id="Phobius"/>
    </source>
</evidence>
<dbReference type="InterPro" id="IPR022742">
    <property type="entry name" value="Hydrolase_4"/>
</dbReference>
<feature type="transmembrane region" description="Helical" evidence="1">
    <location>
        <begin position="573"/>
        <end position="592"/>
    </location>
</feature>
<reference evidence="4" key="1">
    <citation type="journal article" date="2019" name="Curr. Biol.">
        <title>Genome Sequence of Striga asiatica Provides Insight into the Evolution of Plant Parasitism.</title>
        <authorList>
            <person name="Yoshida S."/>
            <person name="Kim S."/>
            <person name="Wafula E.K."/>
            <person name="Tanskanen J."/>
            <person name="Kim Y.M."/>
            <person name="Honaas L."/>
            <person name="Yang Z."/>
            <person name="Spallek T."/>
            <person name="Conn C.E."/>
            <person name="Ichihashi Y."/>
            <person name="Cheong K."/>
            <person name="Cui S."/>
            <person name="Der J.P."/>
            <person name="Gundlach H."/>
            <person name="Jiao Y."/>
            <person name="Hori C."/>
            <person name="Ishida J.K."/>
            <person name="Kasahara H."/>
            <person name="Kiba T."/>
            <person name="Kim M.S."/>
            <person name="Koo N."/>
            <person name="Laohavisit A."/>
            <person name="Lee Y.H."/>
            <person name="Lumba S."/>
            <person name="McCourt P."/>
            <person name="Mortimer J.C."/>
            <person name="Mutuku J.M."/>
            <person name="Nomura T."/>
            <person name="Sasaki-Sekimoto Y."/>
            <person name="Seto Y."/>
            <person name="Wang Y."/>
            <person name="Wakatake T."/>
            <person name="Sakakibara H."/>
            <person name="Demura T."/>
            <person name="Yamaguchi S."/>
            <person name="Yoneyama K."/>
            <person name="Manabe R.I."/>
            <person name="Nelson D.C."/>
            <person name="Schulman A.H."/>
            <person name="Timko M.P."/>
            <person name="dePamphilis C.W."/>
            <person name="Choi D."/>
            <person name="Shirasu K."/>
        </authorList>
    </citation>
    <scope>NUCLEOTIDE SEQUENCE [LARGE SCALE GENOMIC DNA]</scope>
    <source>
        <strain evidence="4">cv. UVA1</strain>
    </source>
</reference>
<dbReference type="Proteomes" id="UP000325081">
    <property type="component" value="Unassembled WGS sequence"/>
</dbReference>
<keyword evidence="1" id="KW-1133">Transmembrane helix</keyword>
<proteinExistence type="predicted"/>
<evidence type="ECO:0000259" key="2">
    <source>
        <dbReference type="Pfam" id="PF12146"/>
    </source>
</evidence>
<sequence>MALKSSILSKRNTLMILCAKNPNCFKVMGNTVKFEGVSEEVQKILDADMEQVGPRREAREAFKDIQLSIDHILFKMPHEGLKMTESYEVNSRGLEIFTKSWLPESSSLKGIICLCHGIARKLATSGYGVFAIDFPGFGLSEGLHGYIPNFDNVVDDAIEHFSKVKENPDLSKLPSFLFGESMGGAAALKIHLKQPDSWNGAILVAPMCKIADDMVPPRLVTQILIGLAKVLPKSKLVPLKDFAELAFRDMKKREQTSYNVIAYKHKPRLGTAVELLRTTKDIEQKLEKVSLPLLILHGKEDKVTDPSVSKALYEKASSRDKKLILYEGSYHALLEGEPDEVILKLLLATAYVAIWSGVLSFIAAVQLCDSGLGGHRISGTRLVFRYGFISARLSILDTSCKNVPSLGIKTSLRSKNTQLFGQTFLGGSGTFLRTSLVKSTHSRKSSAVYASWMSNSEIASGAFTLGTAAVLPIYTFMVLAPKAEFTKKVVASSTPFAVLGVLYGYLLYLSWTPDTIRLMFASKYWLPELPGIAKMFSNEMTLASAWIHLLAVDLFAARQVYHDGLKDNIETRHSVSLCLLFCPVGILVHFITKAVTQHREHKNSLTR</sequence>
<dbReference type="EMBL" id="BKCP01001669">
    <property type="protein sequence ID" value="GER27282.1"/>
    <property type="molecule type" value="Genomic_DNA"/>
</dbReference>
<keyword evidence="3" id="KW-0378">Hydrolase</keyword>
<dbReference type="PANTHER" id="PTHR34543:SF1">
    <property type="entry name" value="PROTEIN ABA DEFICIENT 4, CHLOROPLASTIC"/>
    <property type="match status" value="1"/>
</dbReference>
<dbReference type="InterPro" id="IPR025461">
    <property type="entry name" value="ABA4-like"/>
</dbReference>
<protein>
    <submittedName>
        <fullName evidence="3">Alpha/beta-Hydrolases superfamily protein</fullName>
    </submittedName>
</protein>
<dbReference type="InterPro" id="IPR029058">
    <property type="entry name" value="AB_hydrolase_fold"/>
</dbReference>
<dbReference type="SUPFAM" id="SSF53474">
    <property type="entry name" value="alpha/beta-Hydrolases"/>
    <property type="match status" value="1"/>
</dbReference>
<dbReference type="AlphaFoldDB" id="A0A5A7P3G0"/>
<gene>
    <name evidence="3" type="ORF">STAS_02978</name>
</gene>
<dbReference type="PANTHER" id="PTHR34543">
    <property type="entry name" value="PROTEIN ABA DEFICIENT 4, CHLOROPLASTIC"/>
    <property type="match status" value="1"/>
</dbReference>
<dbReference type="Pfam" id="PF12146">
    <property type="entry name" value="Hydrolase_4"/>
    <property type="match status" value="1"/>
</dbReference>
<organism evidence="3 4">
    <name type="scientific">Striga asiatica</name>
    <name type="common">Asiatic witchweed</name>
    <name type="synonym">Buchnera asiatica</name>
    <dbReference type="NCBI Taxonomy" id="4170"/>
    <lineage>
        <taxon>Eukaryota</taxon>
        <taxon>Viridiplantae</taxon>
        <taxon>Streptophyta</taxon>
        <taxon>Embryophyta</taxon>
        <taxon>Tracheophyta</taxon>
        <taxon>Spermatophyta</taxon>
        <taxon>Magnoliopsida</taxon>
        <taxon>eudicotyledons</taxon>
        <taxon>Gunneridae</taxon>
        <taxon>Pentapetalae</taxon>
        <taxon>asterids</taxon>
        <taxon>lamiids</taxon>
        <taxon>Lamiales</taxon>
        <taxon>Orobanchaceae</taxon>
        <taxon>Buchnereae</taxon>
        <taxon>Striga</taxon>
    </lineage>
</organism>
<dbReference type="OrthoDB" id="2498029at2759"/>
<keyword evidence="1" id="KW-0472">Membrane</keyword>
<feature type="transmembrane region" description="Helical" evidence="1">
    <location>
        <begin position="458"/>
        <end position="477"/>
    </location>
</feature>
<dbReference type="PRINTS" id="PR00111">
    <property type="entry name" value="ABHYDROLASE"/>
</dbReference>
<feature type="transmembrane region" description="Helical" evidence="1">
    <location>
        <begin position="489"/>
        <end position="509"/>
    </location>
</feature>
<evidence type="ECO:0000313" key="3">
    <source>
        <dbReference type="EMBL" id="GER27282.1"/>
    </source>
</evidence>
<dbReference type="InterPro" id="IPR000073">
    <property type="entry name" value="AB_hydrolase_1"/>
</dbReference>
<keyword evidence="4" id="KW-1185">Reference proteome</keyword>
<dbReference type="GO" id="GO:0016787">
    <property type="term" value="F:hydrolase activity"/>
    <property type="evidence" value="ECO:0007669"/>
    <property type="project" value="UniProtKB-KW"/>
</dbReference>
<dbReference type="Gene3D" id="3.40.50.1820">
    <property type="entry name" value="alpha/beta hydrolase"/>
    <property type="match status" value="1"/>
</dbReference>
<feature type="domain" description="Serine aminopeptidase S33" evidence="2">
    <location>
        <begin position="117"/>
        <end position="338"/>
    </location>
</feature>
<accession>A0A5A7P3G0</accession>
<comment type="caution">
    <text evidence="3">The sequence shown here is derived from an EMBL/GenBank/DDBJ whole genome shotgun (WGS) entry which is preliminary data.</text>
</comment>
<dbReference type="FunFam" id="3.40.50.1820:FF:000054">
    <property type="entry name" value="Alpha/beta-Hydrolases superfamily protein"/>
    <property type="match status" value="1"/>
</dbReference>
<dbReference type="Pfam" id="PF14108">
    <property type="entry name" value="ABA4-like"/>
    <property type="match status" value="1"/>
</dbReference>
<evidence type="ECO:0000313" key="4">
    <source>
        <dbReference type="Proteomes" id="UP000325081"/>
    </source>
</evidence>
<keyword evidence="1" id="KW-0812">Transmembrane</keyword>
<name>A0A5A7P3G0_STRAF</name>